<keyword evidence="2" id="KW-0812">Transmembrane</keyword>
<reference evidence="3 4" key="1">
    <citation type="submission" date="2020-06" db="EMBL/GenBank/DDBJ databases">
        <title>Actinomadura xiongansis sp. nov., isolated from soil of Baiyangdian.</title>
        <authorList>
            <person name="Zhang X."/>
        </authorList>
    </citation>
    <scope>NUCLEOTIDE SEQUENCE [LARGE SCALE GENOMIC DNA]</scope>
    <source>
        <strain evidence="3 4">HBUM206468</strain>
    </source>
</reference>
<feature type="compositionally biased region" description="Basic and acidic residues" evidence="1">
    <location>
        <begin position="188"/>
        <end position="206"/>
    </location>
</feature>
<feature type="transmembrane region" description="Helical" evidence="2">
    <location>
        <begin position="111"/>
        <end position="131"/>
    </location>
</feature>
<feature type="region of interest" description="Disordered" evidence="1">
    <location>
        <begin position="1"/>
        <end position="21"/>
    </location>
</feature>
<comment type="caution">
    <text evidence="3">The sequence shown here is derived from an EMBL/GenBank/DDBJ whole genome shotgun (WGS) entry which is preliminary data.</text>
</comment>
<protein>
    <submittedName>
        <fullName evidence="3">Uncharacterized protein</fullName>
    </submittedName>
</protein>
<feature type="compositionally biased region" description="Polar residues" evidence="1">
    <location>
        <begin position="146"/>
        <end position="156"/>
    </location>
</feature>
<evidence type="ECO:0000256" key="1">
    <source>
        <dbReference type="SAM" id="MobiDB-lite"/>
    </source>
</evidence>
<keyword evidence="4" id="KW-1185">Reference proteome</keyword>
<proteinExistence type="predicted"/>
<keyword evidence="2" id="KW-1133">Transmembrane helix</keyword>
<feature type="compositionally biased region" description="Basic and acidic residues" evidence="1">
    <location>
        <begin position="281"/>
        <end position="294"/>
    </location>
</feature>
<feature type="region of interest" description="Disordered" evidence="1">
    <location>
        <begin position="82"/>
        <end position="106"/>
    </location>
</feature>
<organism evidence="3 4">
    <name type="scientific">Actinomadura alba</name>
    <dbReference type="NCBI Taxonomy" id="406431"/>
    <lineage>
        <taxon>Bacteria</taxon>
        <taxon>Bacillati</taxon>
        <taxon>Actinomycetota</taxon>
        <taxon>Actinomycetes</taxon>
        <taxon>Streptosporangiales</taxon>
        <taxon>Thermomonosporaceae</taxon>
        <taxon>Actinomadura</taxon>
    </lineage>
</organism>
<keyword evidence="2" id="KW-0472">Membrane</keyword>
<evidence type="ECO:0000313" key="3">
    <source>
        <dbReference type="EMBL" id="MBC6464598.1"/>
    </source>
</evidence>
<dbReference type="Proteomes" id="UP000805614">
    <property type="component" value="Unassembled WGS sequence"/>
</dbReference>
<name>A0ABR7LIV2_9ACTN</name>
<evidence type="ECO:0000313" key="4">
    <source>
        <dbReference type="Proteomes" id="UP000805614"/>
    </source>
</evidence>
<dbReference type="EMBL" id="JABVEC010000002">
    <property type="protein sequence ID" value="MBC6464598.1"/>
    <property type="molecule type" value="Genomic_DNA"/>
</dbReference>
<accession>A0ABR7LIV2</accession>
<feature type="compositionally biased region" description="Pro residues" evidence="1">
    <location>
        <begin position="247"/>
        <end position="257"/>
    </location>
</feature>
<gene>
    <name evidence="3" type="ORF">HKK74_03670</name>
</gene>
<feature type="region of interest" description="Disordered" evidence="1">
    <location>
        <begin position="143"/>
        <end position="307"/>
    </location>
</feature>
<evidence type="ECO:0000256" key="2">
    <source>
        <dbReference type="SAM" id="Phobius"/>
    </source>
</evidence>
<sequence length="307" mass="30356">MTRRHGRPGAIPPNGPTAPLSISAIRDTDAVVDALAARVFATAGSPGAVGSPGAAAPDGGDPAVRLLQSLILDVDQVAPVPAANGAPAPSAAPVSAPAPQGRSRRRGARTVMALGISTAVFGTTGVAAASGELGRTFERSIGVHQPSGQAHKSSPGQAEGTGRPVVRFPVRPADPAPSGTSGTSIRGGPERASRDAGRWRVTDHSPPRAAAAPERSGDHITGGDQSTPDPDQVPGRTPGEIAETPTGPDPGTTPSPSPRRDDDATSAPTVGPSTVPAGAGDGDRAAADPCEGRPPKTSAQPEAPGSC</sequence>
<dbReference type="RefSeq" id="WP_187241612.1">
    <property type="nucleotide sequence ID" value="NZ_BAAAOK010000041.1"/>
</dbReference>
<feature type="compositionally biased region" description="Low complexity" evidence="1">
    <location>
        <begin position="82"/>
        <end position="99"/>
    </location>
</feature>